<proteinExistence type="predicted"/>
<dbReference type="Proteomes" id="UP000032522">
    <property type="component" value="Unassembled WGS sequence"/>
</dbReference>
<dbReference type="PATRIC" id="fig|1462.6.peg.130"/>
<sequence length="138" mass="14083">MARNKVEYHIQAGAFHTFKVQAGETLFIGQPVAIRGDMTVGLANAGEEAIGIVYAGSVAKDGVNEGYKGNDGDVVTVVMNKPVVYLTAGGAIPAGGDIQVGAAGKFIHRDGTTNTGAVIAKALTTASADGDFVIAYLK</sequence>
<evidence type="ECO:0000313" key="1">
    <source>
        <dbReference type="EMBL" id="KJE27839.1"/>
    </source>
</evidence>
<accession>A0A0D8BV34</accession>
<dbReference type="RefSeq" id="WP_052524455.1">
    <property type="nucleotide sequence ID" value="NZ_JYBP01000003.1"/>
</dbReference>
<name>A0A0D8BV34_GEOKU</name>
<organism evidence="1 2">
    <name type="scientific">Geobacillus kaustophilus</name>
    <dbReference type="NCBI Taxonomy" id="1462"/>
    <lineage>
        <taxon>Bacteria</taxon>
        <taxon>Bacillati</taxon>
        <taxon>Bacillota</taxon>
        <taxon>Bacilli</taxon>
        <taxon>Bacillales</taxon>
        <taxon>Anoxybacillaceae</taxon>
        <taxon>Geobacillus</taxon>
        <taxon>Geobacillus thermoleovorans group</taxon>
    </lineage>
</organism>
<gene>
    <name evidence="1" type="ORF">LG52_23</name>
</gene>
<evidence type="ECO:0000313" key="2">
    <source>
        <dbReference type="Proteomes" id="UP000032522"/>
    </source>
</evidence>
<dbReference type="EMBL" id="JYBP01000003">
    <property type="protein sequence ID" value="KJE27839.1"/>
    <property type="molecule type" value="Genomic_DNA"/>
</dbReference>
<protein>
    <submittedName>
        <fullName evidence="1">Uncharacterized protein</fullName>
    </submittedName>
</protein>
<dbReference type="AlphaFoldDB" id="A0A0D8BV34"/>
<dbReference type="OrthoDB" id="2991661at2"/>
<reference evidence="1 2" key="1">
    <citation type="submission" date="2015-01" db="EMBL/GenBank/DDBJ databases">
        <authorList>
            <person name="Filippidou S."/>
            <person name="Jeanneret N."/>
            <person name="Russel-Delif L."/>
            <person name="Junier T."/>
            <person name="Wunderlin T."/>
            <person name="Molina V."/>
            <person name="Johnson S.L."/>
            <person name="Davenport K.W."/>
            <person name="Chain P.S."/>
            <person name="Dorador C."/>
            <person name="Junier P."/>
        </authorList>
    </citation>
    <scope>NUCLEOTIDE SEQUENCE [LARGE SCALE GENOMIC DNA]</scope>
    <source>
        <strain evidence="1 2">Et7/4</strain>
    </source>
</reference>
<comment type="caution">
    <text evidence="1">The sequence shown here is derived from an EMBL/GenBank/DDBJ whole genome shotgun (WGS) entry which is preliminary data.</text>
</comment>